<dbReference type="STRING" id="7375.A0A0L0CE63"/>
<evidence type="ECO:0000256" key="3">
    <source>
        <dbReference type="ARBA" id="ARBA00022514"/>
    </source>
</evidence>
<dbReference type="OrthoDB" id="6159739at2759"/>
<keyword evidence="3" id="KW-0202">Cytokine</keyword>
<dbReference type="SUPFAM" id="SSF49842">
    <property type="entry name" value="TNF-like"/>
    <property type="match status" value="1"/>
</dbReference>
<evidence type="ECO:0000313" key="11">
    <source>
        <dbReference type="Proteomes" id="UP000037069"/>
    </source>
</evidence>
<feature type="compositionally biased region" description="Acidic residues" evidence="7">
    <location>
        <begin position="109"/>
        <end position="139"/>
    </location>
</feature>
<dbReference type="GO" id="GO:0006955">
    <property type="term" value="P:immune response"/>
    <property type="evidence" value="ECO:0007669"/>
    <property type="project" value="InterPro"/>
</dbReference>
<accession>A0A0L0CE63</accession>
<evidence type="ECO:0000313" key="10">
    <source>
        <dbReference type="EMBL" id="KNC30540.1"/>
    </source>
</evidence>
<comment type="caution">
    <text evidence="10">The sequence shown here is derived from an EMBL/GenBank/DDBJ whole genome shotgun (WGS) entry which is preliminary data.</text>
</comment>
<feature type="compositionally biased region" description="Acidic residues" evidence="7">
    <location>
        <begin position="156"/>
        <end position="176"/>
    </location>
</feature>
<feature type="domain" description="THD" evidence="9">
    <location>
        <begin position="278"/>
        <end position="421"/>
    </location>
</feature>
<dbReference type="Pfam" id="PF00229">
    <property type="entry name" value="TNF"/>
    <property type="match status" value="1"/>
</dbReference>
<evidence type="ECO:0000256" key="5">
    <source>
        <dbReference type="ARBA" id="ARBA00023157"/>
    </source>
</evidence>
<comment type="subcellular location">
    <subcellularLocation>
        <location evidence="1">Secreted</location>
    </subcellularLocation>
</comment>
<feature type="compositionally biased region" description="Basic and acidic residues" evidence="7">
    <location>
        <begin position="177"/>
        <end position="194"/>
    </location>
</feature>
<evidence type="ECO:0000256" key="8">
    <source>
        <dbReference type="SAM" id="Phobius"/>
    </source>
</evidence>
<name>A0A0L0CE63_LUCCU</name>
<dbReference type="PANTHER" id="PTHR15151:SF24">
    <property type="entry name" value="A PROLIFERATION-INDUCING LIGAND-LIKE PROTEIN-RELATED"/>
    <property type="match status" value="1"/>
</dbReference>
<comment type="similarity">
    <text evidence="2">Belongs to the tumor necrosis factor family.</text>
</comment>
<evidence type="ECO:0000259" key="9">
    <source>
        <dbReference type="PROSITE" id="PS50049"/>
    </source>
</evidence>
<evidence type="ECO:0000256" key="2">
    <source>
        <dbReference type="ARBA" id="ARBA00008670"/>
    </source>
</evidence>
<keyword evidence="8" id="KW-1133">Transmembrane helix</keyword>
<dbReference type="InterPro" id="IPR006052">
    <property type="entry name" value="TNF_dom"/>
</dbReference>
<evidence type="ECO:0000256" key="7">
    <source>
        <dbReference type="SAM" id="MobiDB-lite"/>
    </source>
</evidence>
<dbReference type="Gene3D" id="2.60.120.40">
    <property type="match status" value="1"/>
</dbReference>
<feature type="transmembrane region" description="Helical" evidence="8">
    <location>
        <begin position="34"/>
        <end position="58"/>
    </location>
</feature>
<reference evidence="10 11" key="1">
    <citation type="journal article" date="2015" name="Nat. Commun.">
        <title>Lucilia cuprina genome unlocks parasitic fly biology to underpin future interventions.</title>
        <authorList>
            <person name="Anstead C.A."/>
            <person name="Korhonen P.K."/>
            <person name="Young N.D."/>
            <person name="Hall R.S."/>
            <person name="Jex A.R."/>
            <person name="Murali S.C."/>
            <person name="Hughes D.S."/>
            <person name="Lee S.F."/>
            <person name="Perry T."/>
            <person name="Stroehlein A.J."/>
            <person name="Ansell B.R."/>
            <person name="Breugelmans B."/>
            <person name="Hofmann A."/>
            <person name="Qu J."/>
            <person name="Dugan S."/>
            <person name="Lee S.L."/>
            <person name="Chao H."/>
            <person name="Dinh H."/>
            <person name="Han Y."/>
            <person name="Doddapaneni H.V."/>
            <person name="Worley K.C."/>
            <person name="Muzny D.M."/>
            <person name="Ioannidis P."/>
            <person name="Waterhouse R.M."/>
            <person name="Zdobnov E.M."/>
            <person name="James P.J."/>
            <person name="Bagnall N.H."/>
            <person name="Kotze A.C."/>
            <person name="Gibbs R.A."/>
            <person name="Richards S."/>
            <person name="Batterham P."/>
            <person name="Gasser R.B."/>
        </authorList>
    </citation>
    <scope>NUCLEOTIDE SEQUENCE [LARGE SCALE GENOMIC DNA]</scope>
    <source>
        <strain evidence="10 11">LS</strain>
        <tissue evidence="10">Full body</tissue>
    </source>
</reference>
<dbReference type="AlphaFoldDB" id="A0A0L0CE63"/>
<keyword evidence="11" id="KW-1185">Reference proteome</keyword>
<dbReference type="Proteomes" id="UP000037069">
    <property type="component" value="Unassembled WGS sequence"/>
</dbReference>
<dbReference type="GO" id="GO:0005125">
    <property type="term" value="F:cytokine activity"/>
    <property type="evidence" value="ECO:0007669"/>
    <property type="project" value="UniProtKB-KW"/>
</dbReference>
<keyword evidence="6" id="KW-0325">Glycoprotein</keyword>
<protein>
    <recommendedName>
        <fullName evidence="9">THD domain-containing protein</fullName>
    </recommendedName>
</protein>
<feature type="region of interest" description="Disordered" evidence="7">
    <location>
        <begin position="102"/>
        <end position="139"/>
    </location>
</feature>
<keyword evidence="4" id="KW-0964">Secreted</keyword>
<dbReference type="PANTHER" id="PTHR15151">
    <property type="entry name" value="PROTEIN EIGER"/>
    <property type="match status" value="1"/>
</dbReference>
<keyword evidence="8" id="KW-0812">Transmembrane</keyword>
<dbReference type="OMA" id="YNGDMYI"/>
<keyword evidence="5" id="KW-1015">Disulfide bond</keyword>
<evidence type="ECO:0000256" key="1">
    <source>
        <dbReference type="ARBA" id="ARBA00004613"/>
    </source>
</evidence>
<dbReference type="GO" id="GO:0016020">
    <property type="term" value="C:membrane"/>
    <property type="evidence" value="ECO:0007669"/>
    <property type="project" value="InterPro"/>
</dbReference>
<evidence type="ECO:0000256" key="4">
    <source>
        <dbReference type="ARBA" id="ARBA00022525"/>
    </source>
</evidence>
<dbReference type="EMBL" id="JRES01000505">
    <property type="protein sequence ID" value="KNC30540.1"/>
    <property type="molecule type" value="Genomic_DNA"/>
</dbReference>
<dbReference type="GO" id="GO:0005615">
    <property type="term" value="C:extracellular space"/>
    <property type="evidence" value="ECO:0007669"/>
    <property type="project" value="UniProtKB-KW"/>
</dbReference>
<evidence type="ECO:0000256" key="6">
    <source>
        <dbReference type="ARBA" id="ARBA00023180"/>
    </source>
</evidence>
<keyword evidence="8" id="KW-0472">Membrane</keyword>
<organism evidence="10 11">
    <name type="scientific">Lucilia cuprina</name>
    <name type="common">Green bottle fly</name>
    <name type="synonym">Australian sheep blowfly</name>
    <dbReference type="NCBI Taxonomy" id="7375"/>
    <lineage>
        <taxon>Eukaryota</taxon>
        <taxon>Metazoa</taxon>
        <taxon>Ecdysozoa</taxon>
        <taxon>Arthropoda</taxon>
        <taxon>Hexapoda</taxon>
        <taxon>Insecta</taxon>
        <taxon>Pterygota</taxon>
        <taxon>Neoptera</taxon>
        <taxon>Endopterygota</taxon>
        <taxon>Diptera</taxon>
        <taxon>Brachycera</taxon>
        <taxon>Muscomorpha</taxon>
        <taxon>Oestroidea</taxon>
        <taxon>Calliphoridae</taxon>
        <taxon>Luciliinae</taxon>
        <taxon>Lucilia</taxon>
    </lineage>
</organism>
<proteinExistence type="inferred from homology"/>
<dbReference type="GO" id="GO:0005164">
    <property type="term" value="F:tumor necrosis factor receptor binding"/>
    <property type="evidence" value="ECO:0007669"/>
    <property type="project" value="InterPro"/>
</dbReference>
<dbReference type="InterPro" id="IPR051748">
    <property type="entry name" value="TNF_Ligand_Superfamily"/>
</dbReference>
<feature type="region of interest" description="Disordered" evidence="7">
    <location>
        <begin position="152"/>
        <end position="199"/>
    </location>
</feature>
<dbReference type="InterPro" id="IPR008983">
    <property type="entry name" value="Tumour_necrosis_fac-like_dom"/>
</dbReference>
<dbReference type="PROSITE" id="PS50049">
    <property type="entry name" value="THD_2"/>
    <property type="match status" value="1"/>
</dbReference>
<gene>
    <name evidence="10" type="ORF">FF38_02277</name>
</gene>
<sequence>MTAETLKPFITPTSAENYVTTDSSASASHHRRSCYFLAITASVITVILTAALLGITIWNTTRISNLQTEVQSLNRVIDNLHKRLGLTYLDDLNDFEKEEENNNALIDDVLPDADDDDDDNDHENMSGDDDEDEDDDDDDYEDYEELMNKFRHYQETEDDEEETDGVDSLGDDNLYDDFEKFNDSKNKHQSERKTRSVSVYDNENFEENSSHQRQHILRSLKGSYPKSIVASENFERHRSPLRIHNHRKRKFPLLKNGDSLISAKHVTPTTANVLEFKPAAHFHINHTIPYHQHDVQITNQKGDVYIGKPSASNELNIEHFFKVENGVITVRQPGLYFVYAQICYRNNYPQNGFSIFHREKPFLQCLQNTFSNNVPLINTCHTSGLINLENDDQLHIRDFYSSRNTYLSPKSERSFFGLIKI</sequence>